<dbReference type="InterPro" id="IPR050268">
    <property type="entry name" value="NADH-dep_flavin_reductase"/>
</dbReference>
<reference evidence="3 4" key="1">
    <citation type="submission" date="2017-07" db="EMBL/GenBank/DDBJ databases">
        <title>Phylogenetic study on the rhizospheric bacterium Ochrobactrum sp. A44.</title>
        <authorList>
            <person name="Krzyzanowska D.M."/>
            <person name="Ossowicki A."/>
            <person name="Rajewska M."/>
            <person name="Maciag T."/>
            <person name="Kaczynski Z."/>
            <person name="Czerwicka M."/>
            <person name="Jafra S."/>
        </authorList>
    </citation>
    <scope>NUCLEOTIDE SEQUENCE [LARGE SCALE GENOMIC DNA]</scope>
    <source>
        <strain evidence="3 4">A44</strain>
        <plasmid evidence="3 4">unnamed1</plasmid>
    </source>
</reference>
<dbReference type="OrthoDB" id="9792858at2"/>
<dbReference type="SUPFAM" id="SSF50475">
    <property type="entry name" value="FMN-binding split barrel"/>
    <property type="match status" value="1"/>
</dbReference>
<proteinExistence type="predicted"/>
<dbReference type="RefSeq" id="WP_095448578.1">
    <property type="nucleotide sequence ID" value="NZ_CP022605.1"/>
</dbReference>
<organism evidence="3 4">
    <name type="scientific">Ochrobactrum quorumnocens</name>
    <dbReference type="NCBI Taxonomy" id="271865"/>
    <lineage>
        <taxon>Bacteria</taxon>
        <taxon>Pseudomonadati</taxon>
        <taxon>Pseudomonadota</taxon>
        <taxon>Alphaproteobacteria</taxon>
        <taxon>Hyphomicrobiales</taxon>
        <taxon>Brucellaceae</taxon>
        <taxon>Brucella/Ochrobactrum group</taxon>
        <taxon>Ochrobactrum</taxon>
    </lineage>
</organism>
<feature type="domain" description="Flavin reductase like" evidence="2">
    <location>
        <begin position="17"/>
        <end position="164"/>
    </location>
</feature>
<dbReference type="AlphaFoldDB" id="A0A248UM72"/>
<dbReference type="KEGG" id="och:CES85_3504"/>
<evidence type="ECO:0000313" key="4">
    <source>
        <dbReference type="Proteomes" id="UP000215256"/>
    </source>
</evidence>
<dbReference type="SMART" id="SM00903">
    <property type="entry name" value="Flavin_Reduct"/>
    <property type="match status" value="1"/>
</dbReference>
<dbReference type="InterPro" id="IPR012349">
    <property type="entry name" value="Split_barrel_FMN-bd"/>
</dbReference>
<sequence length="171" mass="18441">MSHPQIDQLTDDFRTAMRQLAATVNIITAGEGETRRGLTATAVCSMSITPPSMLVCVNRFGEAHKAITSAGSFCVNILADAQREIAMRFAGQIGEMGEDKFAHYSWTNLATGAPALDLAMANLDCEIASVSATESHSIFIGEVKAIRFGPETSPLLHYNRNFFTLANQTAL</sequence>
<accession>A0A248UM72</accession>
<evidence type="ECO:0000259" key="2">
    <source>
        <dbReference type="SMART" id="SM00903"/>
    </source>
</evidence>
<evidence type="ECO:0000313" key="3">
    <source>
        <dbReference type="EMBL" id="ASV87736.1"/>
    </source>
</evidence>
<keyword evidence="1" id="KW-0560">Oxidoreductase</keyword>
<name>A0A248UM72_9HYPH</name>
<dbReference type="GO" id="GO:0042602">
    <property type="term" value="F:riboflavin reductase (NADPH) activity"/>
    <property type="evidence" value="ECO:0007669"/>
    <property type="project" value="TreeGrafter"/>
</dbReference>
<dbReference type="Gene3D" id="2.30.110.10">
    <property type="entry name" value="Electron Transport, Fmn-binding Protein, Chain A"/>
    <property type="match status" value="1"/>
</dbReference>
<dbReference type="Pfam" id="PF01613">
    <property type="entry name" value="Flavin_Reduct"/>
    <property type="match status" value="1"/>
</dbReference>
<evidence type="ECO:0000256" key="1">
    <source>
        <dbReference type="ARBA" id="ARBA00023002"/>
    </source>
</evidence>
<dbReference type="Proteomes" id="UP000215256">
    <property type="component" value="Plasmid unnamed1"/>
</dbReference>
<dbReference type="InterPro" id="IPR002563">
    <property type="entry name" value="Flavin_Rdtase-like_dom"/>
</dbReference>
<dbReference type="PANTHER" id="PTHR30466:SF1">
    <property type="entry name" value="FMN REDUCTASE (NADH) RUTF"/>
    <property type="match status" value="1"/>
</dbReference>
<dbReference type="EMBL" id="CP022605">
    <property type="protein sequence ID" value="ASV87736.1"/>
    <property type="molecule type" value="Genomic_DNA"/>
</dbReference>
<gene>
    <name evidence="3" type="ORF">CES85_3504</name>
</gene>
<keyword evidence="3" id="KW-0614">Plasmid</keyword>
<dbReference type="PANTHER" id="PTHR30466">
    <property type="entry name" value="FLAVIN REDUCTASE"/>
    <property type="match status" value="1"/>
</dbReference>
<geneLocation type="plasmid" evidence="3 4">
    <name>unnamed1</name>
</geneLocation>
<dbReference type="GO" id="GO:0010181">
    <property type="term" value="F:FMN binding"/>
    <property type="evidence" value="ECO:0007669"/>
    <property type="project" value="InterPro"/>
</dbReference>
<protein>
    <submittedName>
        <fullName evidence="3">Flavin reductase like domain protein</fullName>
    </submittedName>
</protein>